<keyword evidence="6" id="KW-0472">Membrane</keyword>
<dbReference type="Pfam" id="PF07715">
    <property type="entry name" value="Plug"/>
    <property type="match status" value="1"/>
</dbReference>
<keyword evidence="7" id="KW-0998">Cell outer membrane</keyword>
<dbReference type="InterPro" id="IPR036942">
    <property type="entry name" value="Beta-barrel_TonB_sf"/>
</dbReference>
<dbReference type="EMBL" id="SBLB01000007">
    <property type="protein sequence ID" value="RYC67547.1"/>
    <property type="molecule type" value="Genomic_DNA"/>
</dbReference>
<name>A0A4Q2UEG7_9BACT</name>
<dbReference type="Proteomes" id="UP000290407">
    <property type="component" value="Unassembled WGS sequence"/>
</dbReference>
<dbReference type="Pfam" id="PF13620">
    <property type="entry name" value="CarboxypepD_reg"/>
    <property type="match status" value="1"/>
</dbReference>
<keyword evidence="12" id="KW-1185">Reference proteome</keyword>
<comment type="subcellular location">
    <subcellularLocation>
        <location evidence="1">Cell outer membrane</location>
        <topology evidence="1">Multi-pass membrane protein</topology>
    </subcellularLocation>
</comment>
<feature type="domain" description="TonB-dependent receptor plug" evidence="9">
    <location>
        <begin position="136"/>
        <end position="225"/>
    </location>
</feature>
<evidence type="ECO:0000256" key="7">
    <source>
        <dbReference type="ARBA" id="ARBA00023237"/>
    </source>
</evidence>
<dbReference type="Gene3D" id="2.60.40.1120">
    <property type="entry name" value="Carboxypeptidase-like, regulatory domain"/>
    <property type="match status" value="1"/>
</dbReference>
<dbReference type="SUPFAM" id="SSF56935">
    <property type="entry name" value="Porins"/>
    <property type="match status" value="1"/>
</dbReference>
<dbReference type="Gene3D" id="2.170.130.10">
    <property type="entry name" value="TonB-dependent receptor, plug domain"/>
    <property type="match status" value="1"/>
</dbReference>
<dbReference type="AlphaFoldDB" id="A0A4Q2UEG7"/>
<dbReference type="InterPro" id="IPR037066">
    <property type="entry name" value="Plug_dom_sf"/>
</dbReference>
<dbReference type="InterPro" id="IPR012910">
    <property type="entry name" value="Plug_dom"/>
</dbReference>
<evidence type="ECO:0000256" key="8">
    <source>
        <dbReference type="SAM" id="SignalP"/>
    </source>
</evidence>
<dbReference type="SUPFAM" id="SSF49464">
    <property type="entry name" value="Carboxypeptidase regulatory domain-like"/>
    <property type="match status" value="1"/>
</dbReference>
<comment type="caution">
    <text evidence="11">The sequence shown here is derived from an EMBL/GenBank/DDBJ whole genome shotgun (WGS) entry which is preliminary data.</text>
</comment>
<evidence type="ECO:0000313" key="12">
    <source>
        <dbReference type="Proteomes" id="UP000290407"/>
    </source>
</evidence>
<accession>A0A4Q2UEG7</accession>
<keyword evidence="5 8" id="KW-0732">Signal</keyword>
<keyword evidence="4" id="KW-0812">Transmembrane</keyword>
<evidence type="ECO:0000256" key="5">
    <source>
        <dbReference type="ARBA" id="ARBA00022729"/>
    </source>
</evidence>
<keyword evidence="2" id="KW-0813">Transport</keyword>
<dbReference type="GO" id="GO:0044718">
    <property type="term" value="P:siderophore transmembrane transport"/>
    <property type="evidence" value="ECO:0007669"/>
    <property type="project" value="TreeGrafter"/>
</dbReference>
<evidence type="ECO:0000256" key="2">
    <source>
        <dbReference type="ARBA" id="ARBA00022448"/>
    </source>
</evidence>
<evidence type="ECO:0000259" key="10">
    <source>
        <dbReference type="Pfam" id="PF14905"/>
    </source>
</evidence>
<dbReference type="GO" id="GO:0009279">
    <property type="term" value="C:cell outer membrane"/>
    <property type="evidence" value="ECO:0007669"/>
    <property type="project" value="UniProtKB-SubCell"/>
</dbReference>
<keyword evidence="3" id="KW-1134">Transmembrane beta strand</keyword>
<organism evidence="11 12">
    <name type="scientific">Spirosoma sordidisoli</name>
    <dbReference type="NCBI Taxonomy" id="2502893"/>
    <lineage>
        <taxon>Bacteria</taxon>
        <taxon>Pseudomonadati</taxon>
        <taxon>Bacteroidota</taxon>
        <taxon>Cytophagia</taxon>
        <taxon>Cytophagales</taxon>
        <taxon>Cytophagaceae</taxon>
        <taxon>Spirosoma</taxon>
    </lineage>
</organism>
<dbReference type="InterPro" id="IPR008969">
    <property type="entry name" value="CarboxyPept-like_regulatory"/>
</dbReference>
<feature type="domain" description="Outer membrane protein beta-barrel" evidence="10">
    <location>
        <begin position="388"/>
        <end position="794"/>
    </location>
</feature>
<dbReference type="PANTHER" id="PTHR30069">
    <property type="entry name" value="TONB-DEPENDENT OUTER MEMBRANE RECEPTOR"/>
    <property type="match status" value="1"/>
</dbReference>
<gene>
    <name evidence="11" type="ORF">EQG79_22820</name>
</gene>
<dbReference type="GO" id="GO:0015344">
    <property type="term" value="F:siderophore uptake transmembrane transporter activity"/>
    <property type="evidence" value="ECO:0007669"/>
    <property type="project" value="TreeGrafter"/>
</dbReference>
<protein>
    <submittedName>
        <fullName evidence="11">TonB-dependent receptor</fullName>
    </submittedName>
</protein>
<evidence type="ECO:0000259" key="9">
    <source>
        <dbReference type="Pfam" id="PF07715"/>
    </source>
</evidence>
<reference evidence="11 12" key="1">
    <citation type="submission" date="2019-01" db="EMBL/GenBank/DDBJ databases">
        <title>Spirosoma flava sp. nov., a propanil-degrading bacterium isolated from herbicide-contaminated soil.</title>
        <authorList>
            <person name="Zhang L."/>
            <person name="Jiang J.-D."/>
        </authorList>
    </citation>
    <scope>NUCLEOTIDE SEQUENCE [LARGE SCALE GENOMIC DNA]</scope>
    <source>
        <strain evidence="11 12">TY50</strain>
    </source>
</reference>
<keyword evidence="11" id="KW-0675">Receptor</keyword>
<evidence type="ECO:0000313" key="11">
    <source>
        <dbReference type="EMBL" id="RYC67547.1"/>
    </source>
</evidence>
<dbReference type="InterPro" id="IPR041700">
    <property type="entry name" value="OMP_b-brl_3"/>
</dbReference>
<dbReference type="Pfam" id="PF14905">
    <property type="entry name" value="OMP_b-brl_3"/>
    <property type="match status" value="1"/>
</dbReference>
<evidence type="ECO:0000256" key="6">
    <source>
        <dbReference type="ARBA" id="ARBA00023136"/>
    </source>
</evidence>
<dbReference type="RefSeq" id="WP_129604470.1">
    <property type="nucleotide sequence ID" value="NZ_SBLB01000007.1"/>
</dbReference>
<dbReference type="Gene3D" id="2.40.170.20">
    <property type="entry name" value="TonB-dependent receptor, beta-barrel domain"/>
    <property type="match status" value="1"/>
</dbReference>
<proteinExistence type="predicted"/>
<dbReference type="InterPro" id="IPR039426">
    <property type="entry name" value="TonB-dep_rcpt-like"/>
</dbReference>
<evidence type="ECO:0000256" key="4">
    <source>
        <dbReference type="ARBA" id="ARBA00022692"/>
    </source>
</evidence>
<evidence type="ECO:0000256" key="1">
    <source>
        <dbReference type="ARBA" id="ARBA00004571"/>
    </source>
</evidence>
<feature type="chain" id="PRO_5020598278" evidence="8">
    <location>
        <begin position="19"/>
        <end position="819"/>
    </location>
</feature>
<sequence>MRFLLIVLCVTAVLRAAAQSPDRPGKLSGILTDSTTARPVPYATVALQQPDGKLITGTTTDEAGVFTIPSLAVGTYRLQISFVGYRTRILAPVQITAGAPELALGTIRFTADSQNLNEVSVVGQKALIEDKGDRLVYNAEKDATNTGGTAADVLRKVPMLTVDLDGNVKMRGSGNIKVLVNGKPSSIMARNLADALKQMPANIIKSVEVITSPGARYDAEGSAGVINIITKKALKGMNGTVNATAGNLNRSLGGNLNVRGSKLGLAVSLNGYQYRNISENTSTRTALTDGQPSSVLFQRGSRDNTGTGGYGEMSLDYDPDSTNRINFSANGWGGNFPQNSDLYSRLTDPRGGVVQEFRRDIQYRNPYGNTEFNLGWTKSFRKAGDSADKPVQEFSFLSQYARMPDNYYYTITQRSMQSEVPSYLERSTNLSRNNEYTFQTDYVHPVALRDSASLRVEVGAKTILRNIGSEFEIEQSTTGLAADYGLDPSRSNEFKYSQRVMAGYTSFKLETKQKWSLTTGLRLEQTAIRGDFPTTQTSFSTTYSNLIPSFTLAKTIKGKHTLKTSYTQRISRPMVWYLNPFRNFSDPKNVQTGNPYLNPELTHATELSYSTFGKSGSSFSASLFWRQTNNAIEFLTTVGADGVALSTFQNIGRNASYGTNVNTTLQPNKNLNISVGTDLTYITLYSPAISQQNAGWVGSLNTNSSLKLPKDLTLQLNTYVSSGWISLQGRNSGWYYYALSAKKEFWKKNASLTLNVSNPFGRYVRQTSDMAAPTFRSETTFLFVNRMARLTFSYKFGQMNAGGKQSKKISNDDSKGGGR</sequence>
<evidence type="ECO:0000256" key="3">
    <source>
        <dbReference type="ARBA" id="ARBA00022452"/>
    </source>
</evidence>
<feature type="signal peptide" evidence="8">
    <location>
        <begin position="1"/>
        <end position="18"/>
    </location>
</feature>
<dbReference type="PANTHER" id="PTHR30069:SF29">
    <property type="entry name" value="HEMOGLOBIN AND HEMOGLOBIN-HAPTOGLOBIN-BINDING PROTEIN 1-RELATED"/>
    <property type="match status" value="1"/>
</dbReference>